<dbReference type="AlphaFoldDB" id="A0A4Z2EBN6"/>
<gene>
    <name evidence="1" type="ORF">EYF80_064168</name>
</gene>
<proteinExistence type="predicted"/>
<protein>
    <submittedName>
        <fullName evidence="1">Uncharacterized protein</fullName>
    </submittedName>
</protein>
<reference evidence="1 2" key="1">
    <citation type="submission" date="2019-03" db="EMBL/GenBank/DDBJ databases">
        <title>First draft genome of Liparis tanakae, snailfish: a comprehensive survey of snailfish specific genes.</title>
        <authorList>
            <person name="Kim W."/>
            <person name="Song I."/>
            <person name="Jeong J.-H."/>
            <person name="Kim D."/>
            <person name="Kim S."/>
            <person name="Ryu S."/>
            <person name="Song J.Y."/>
            <person name="Lee S.K."/>
        </authorList>
    </citation>
    <scope>NUCLEOTIDE SEQUENCE [LARGE SCALE GENOMIC DNA]</scope>
    <source>
        <tissue evidence="1">Muscle</tissue>
    </source>
</reference>
<keyword evidence="2" id="KW-1185">Reference proteome</keyword>
<evidence type="ECO:0000313" key="1">
    <source>
        <dbReference type="EMBL" id="TNN25702.1"/>
    </source>
</evidence>
<organism evidence="1 2">
    <name type="scientific">Liparis tanakae</name>
    <name type="common">Tanaka's snailfish</name>
    <dbReference type="NCBI Taxonomy" id="230148"/>
    <lineage>
        <taxon>Eukaryota</taxon>
        <taxon>Metazoa</taxon>
        <taxon>Chordata</taxon>
        <taxon>Craniata</taxon>
        <taxon>Vertebrata</taxon>
        <taxon>Euteleostomi</taxon>
        <taxon>Actinopterygii</taxon>
        <taxon>Neopterygii</taxon>
        <taxon>Teleostei</taxon>
        <taxon>Neoteleostei</taxon>
        <taxon>Acanthomorphata</taxon>
        <taxon>Eupercaria</taxon>
        <taxon>Perciformes</taxon>
        <taxon>Cottioidei</taxon>
        <taxon>Cottales</taxon>
        <taxon>Liparidae</taxon>
        <taxon>Liparis</taxon>
    </lineage>
</organism>
<dbReference type="Proteomes" id="UP000314294">
    <property type="component" value="Unassembled WGS sequence"/>
</dbReference>
<sequence length="63" mass="7335">MKASNTPKSSRRDRITSTTLWLSSLHADKKDVRDFQGYNINLPTPYHWPTRSSSSARMLLWRA</sequence>
<accession>A0A4Z2EBN6</accession>
<dbReference type="EMBL" id="SRLO01011860">
    <property type="protein sequence ID" value="TNN25702.1"/>
    <property type="molecule type" value="Genomic_DNA"/>
</dbReference>
<evidence type="ECO:0000313" key="2">
    <source>
        <dbReference type="Proteomes" id="UP000314294"/>
    </source>
</evidence>
<name>A0A4Z2EBN6_9TELE</name>
<comment type="caution">
    <text evidence="1">The sequence shown here is derived from an EMBL/GenBank/DDBJ whole genome shotgun (WGS) entry which is preliminary data.</text>
</comment>